<dbReference type="Pfam" id="PF14518">
    <property type="entry name" value="Haem_oxygenas_2"/>
    <property type="match status" value="1"/>
</dbReference>
<dbReference type="RefSeq" id="WP_151538028.1">
    <property type="nucleotide sequence ID" value="NZ_WBMR01000002.1"/>
</dbReference>
<evidence type="ECO:0000313" key="2">
    <source>
        <dbReference type="Proteomes" id="UP000483004"/>
    </source>
</evidence>
<organism evidence="1 2">
    <name type="scientific">Actinomadura montaniterrae</name>
    <dbReference type="NCBI Taxonomy" id="1803903"/>
    <lineage>
        <taxon>Bacteria</taxon>
        <taxon>Bacillati</taxon>
        <taxon>Actinomycetota</taxon>
        <taxon>Actinomycetes</taxon>
        <taxon>Streptosporangiales</taxon>
        <taxon>Thermomonosporaceae</taxon>
        <taxon>Actinomadura</taxon>
    </lineage>
</organism>
<dbReference type="SMART" id="SM01236">
    <property type="entry name" value="Haem_oxygenase_2"/>
    <property type="match status" value="1"/>
</dbReference>
<dbReference type="InterPro" id="IPR016084">
    <property type="entry name" value="Haem_Oase-like_multi-hlx"/>
</dbReference>
<gene>
    <name evidence="1" type="ORF">F9B16_01795</name>
</gene>
<comment type="caution">
    <text evidence="1">The sequence shown here is derived from an EMBL/GenBank/DDBJ whole genome shotgun (WGS) entry which is preliminary data.</text>
</comment>
<name>A0A6L3WAH4_9ACTN</name>
<dbReference type="AlphaFoldDB" id="A0A6L3WAH4"/>
<accession>A0A6L3WAH4</accession>
<dbReference type="EMBL" id="WBMR01000002">
    <property type="protein sequence ID" value="KAB2390001.1"/>
    <property type="molecule type" value="Genomic_DNA"/>
</dbReference>
<evidence type="ECO:0000313" key="1">
    <source>
        <dbReference type="EMBL" id="KAB2390001.1"/>
    </source>
</evidence>
<sequence>MNPPDLGGADPAAFRALYLWADDPEREFWPGPVQNQVRELIAPGPGRLDPDGLRHEITEWARAQTSRFRARTGLPAVRRIVLNCAPLALKAGAWLQWLVGAGDADRQLSMDVLALYAEDVGVGRPGEDRAARYRRLMEGAGLAGRIVPEDRLAADPQIADRSFRLAALLLAASRYPAAFAPELLGADLCLRWVGVPPPLHAVRDGLDRSAATARTWSALDLGASADRSLAAVRTYLRENPGDDRPWRAVRWTLDELRAWSDELYDLSGRALDPAFEMAELLRHRAREASAYHHDYRLEGRTLAEWFGAGADQMLGALGRSRLVRPGRPDASPLLRDLIGAGGPMFRVFSPEDLAVIGRWIASLGEAAAPEAAAPAPAALSVAPSAPERAVAREAAPEDASEAAPATVREAYRRLLQRDDSPAVRGYALDYARGWLERSRAGIERMKSPPRRWEPGTLRRWLRDQHDRHDEQFRAGESLAVPPRESVIDTFLQLAPLNLIDGGWLGGFTDHRHAVGDLGRVLFATYWDELGNGELPLNHPLIYRDLMREMGFDLPSTASREFAEWPGFRDESFELPVYWLALSRFPRTFLPETLGLNLAMELSGVGGTYRRDRAALRTHGFSSRYADVHNTIDNVATGHSAWAVDAIDCHLAALAERSGIEAAADAWLRIRTGFRSLRPPARGAPAPSR</sequence>
<reference evidence="1 2" key="1">
    <citation type="submission" date="2019-09" db="EMBL/GenBank/DDBJ databases">
        <title>Actinomadura physcomitrii sp. nov., a novel actinomycete isolated from moss [Physcomitrium sphaericum (Ludw) Fuernr].</title>
        <authorList>
            <person name="Liu C."/>
            <person name="Zhuang X."/>
        </authorList>
    </citation>
    <scope>NUCLEOTIDE SEQUENCE [LARGE SCALE GENOMIC DNA]</scope>
    <source>
        <strain evidence="1 2">CYP1-1B</strain>
    </source>
</reference>
<protein>
    <submittedName>
        <fullName evidence="1">Iron-containing redox enzyme family protein</fullName>
    </submittedName>
</protein>
<keyword evidence="2" id="KW-1185">Reference proteome</keyword>
<dbReference type="OrthoDB" id="6635957at2"/>
<dbReference type="Proteomes" id="UP000483004">
    <property type="component" value="Unassembled WGS sequence"/>
</dbReference>
<proteinExistence type="predicted"/>
<dbReference type="Gene3D" id="1.20.910.10">
    <property type="entry name" value="Heme oxygenase-like"/>
    <property type="match status" value="1"/>
</dbReference>